<reference evidence="2 3" key="1">
    <citation type="submission" date="2017-11" db="EMBL/GenBank/DDBJ databases">
        <title>De novo assembly and phasing of dikaryotic genomes from two isolates of Puccinia coronata f. sp. avenae, the causal agent of oat crown rust.</title>
        <authorList>
            <person name="Miller M.E."/>
            <person name="Zhang Y."/>
            <person name="Omidvar V."/>
            <person name="Sperschneider J."/>
            <person name="Schwessinger B."/>
            <person name="Raley C."/>
            <person name="Palmer J.M."/>
            <person name="Garnica D."/>
            <person name="Upadhyaya N."/>
            <person name="Rathjen J."/>
            <person name="Taylor J.M."/>
            <person name="Park R.F."/>
            <person name="Dodds P.N."/>
            <person name="Hirsch C.D."/>
            <person name="Kianian S.F."/>
            <person name="Figueroa M."/>
        </authorList>
    </citation>
    <scope>NUCLEOTIDE SEQUENCE [LARGE SCALE GENOMIC DNA]</scope>
    <source>
        <strain evidence="2">12SD80</strain>
    </source>
</reference>
<organism evidence="2 3">
    <name type="scientific">Puccinia coronata f. sp. avenae</name>
    <dbReference type="NCBI Taxonomy" id="200324"/>
    <lineage>
        <taxon>Eukaryota</taxon>
        <taxon>Fungi</taxon>
        <taxon>Dikarya</taxon>
        <taxon>Basidiomycota</taxon>
        <taxon>Pucciniomycotina</taxon>
        <taxon>Pucciniomycetes</taxon>
        <taxon>Pucciniales</taxon>
        <taxon>Pucciniaceae</taxon>
        <taxon>Puccinia</taxon>
    </lineage>
</organism>
<feature type="compositionally biased region" description="Basic and acidic residues" evidence="1">
    <location>
        <begin position="137"/>
        <end position="153"/>
    </location>
</feature>
<gene>
    <name evidence="2" type="ORF">PCASD_09509</name>
</gene>
<evidence type="ECO:0000313" key="2">
    <source>
        <dbReference type="EMBL" id="PLW33239.1"/>
    </source>
</evidence>
<protein>
    <submittedName>
        <fullName evidence="2">Uncharacterized protein</fullName>
    </submittedName>
</protein>
<proteinExistence type="predicted"/>
<comment type="caution">
    <text evidence="2">The sequence shown here is derived from an EMBL/GenBank/DDBJ whole genome shotgun (WGS) entry which is preliminary data.</text>
</comment>
<evidence type="ECO:0000256" key="1">
    <source>
        <dbReference type="SAM" id="MobiDB-lite"/>
    </source>
</evidence>
<evidence type="ECO:0000313" key="3">
    <source>
        <dbReference type="Proteomes" id="UP000235392"/>
    </source>
</evidence>
<dbReference type="Proteomes" id="UP000235392">
    <property type="component" value="Unassembled WGS sequence"/>
</dbReference>
<name>A0A2N5U681_9BASI</name>
<feature type="region of interest" description="Disordered" evidence="1">
    <location>
        <begin position="107"/>
        <end position="156"/>
    </location>
</feature>
<feature type="compositionally biased region" description="Acidic residues" evidence="1">
    <location>
        <begin position="121"/>
        <end position="136"/>
    </location>
</feature>
<accession>A0A2N5U681</accession>
<dbReference type="AlphaFoldDB" id="A0A2N5U681"/>
<sequence length="318" mass="35450">MVNRFVYYYKIPTVEVNGQPSKKTSRLDKIRAQMKTASSDLRDLLRVMFLKRRLILAESYDELAFDLKNAFKAFEMKNIFATSVRLRMLALLANDVSFQTSRSKSWRFAENQRSTASPTADELDENDNGNDDDDQDVVERQEGPEGSEADHESCNLTPNIPFGEKAGIKPPKALVCRVWRLLISNLPVRAGVTGPRSSATTSNLVTSASGNKLEKTDEHQVASSSHACFIMSGISELLASYTYKQCKISFMSTRHCEGKWLAKSSTLPSSFGPTDVKSKHQVLNFMLCDLIPTGPLSQPNTTESRKKSAISTLPELRP</sequence>
<feature type="region of interest" description="Disordered" evidence="1">
    <location>
        <begin position="296"/>
        <end position="318"/>
    </location>
</feature>
<dbReference type="EMBL" id="PGCI01000225">
    <property type="protein sequence ID" value="PLW33239.1"/>
    <property type="molecule type" value="Genomic_DNA"/>
</dbReference>